<reference evidence="1" key="1">
    <citation type="submission" date="2020-04" db="EMBL/GenBank/DDBJ databases">
        <authorList>
            <person name="Chiriac C."/>
            <person name="Salcher M."/>
            <person name="Ghai R."/>
            <person name="Kavagutti S V."/>
        </authorList>
    </citation>
    <scope>NUCLEOTIDE SEQUENCE</scope>
</reference>
<proteinExistence type="predicted"/>
<evidence type="ECO:0000313" key="1">
    <source>
        <dbReference type="EMBL" id="CAB4140924.1"/>
    </source>
</evidence>
<dbReference type="EMBL" id="LR796383">
    <property type="protein sequence ID" value="CAB4140924.1"/>
    <property type="molecule type" value="Genomic_DNA"/>
</dbReference>
<protein>
    <submittedName>
        <fullName evidence="1">Uncharacterized protein</fullName>
    </submittedName>
</protein>
<accession>A0A6J5M2E5</accession>
<organism evidence="1">
    <name type="scientific">uncultured Caudovirales phage</name>
    <dbReference type="NCBI Taxonomy" id="2100421"/>
    <lineage>
        <taxon>Viruses</taxon>
        <taxon>Duplodnaviria</taxon>
        <taxon>Heunggongvirae</taxon>
        <taxon>Uroviricota</taxon>
        <taxon>Caudoviricetes</taxon>
        <taxon>Peduoviridae</taxon>
        <taxon>Maltschvirus</taxon>
        <taxon>Maltschvirus maltsch</taxon>
    </lineage>
</organism>
<name>A0A6J5M2E5_9CAUD</name>
<gene>
    <name evidence="1" type="ORF">UFOVP399_23</name>
</gene>
<sequence>MAETQLKQLSEPDLHEMKRLVTAWRELHLSMEDRGNIGKMREFDRAGRELYLWLYHNADAMIAKLEKPAEI</sequence>